<dbReference type="EMBL" id="CP001791">
    <property type="protein sequence ID" value="ADH98401.1"/>
    <property type="molecule type" value="Genomic_DNA"/>
</dbReference>
<evidence type="ECO:0000313" key="9">
    <source>
        <dbReference type="EMBL" id="ADH98401.1"/>
    </source>
</evidence>
<keyword evidence="5" id="KW-0238">DNA-binding</keyword>
<accession>D6XZM7</accession>
<dbReference type="Proteomes" id="UP000000271">
    <property type="component" value="Chromosome"/>
</dbReference>
<evidence type="ECO:0000259" key="8">
    <source>
        <dbReference type="PROSITE" id="PS50110"/>
    </source>
</evidence>
<dbReference type="AlphaFoldDB" id="D6XZM7"/>
<dbReference type="InterPro" id="IPR016032">
    <property type="entry name" value="Sig_transdc_resp-reg_C-effctor"/>
</dbReference>
<keyword evidence="4" id="KW-0805">Transcription regulation</keyword>
<evidence type="ECO:0000256" key="6">
    <source>
        <dbReference type="ARBA" id="ARBA00023163"/>
    </source>
</evidence>
<keyword evidence="2 7" id="KW-0597">Phosphoprotein</keyword>
<reference evidence="9" key="1">
    <citation type="submission" date="2009-10" db="EMBL/GenBank/DDBJ databases">
        <title>Complete sequence of Bacillus selenitireducens MLS10.</title>
        <authorList>
            <consortium name="US DOE Joint Genome Institute"/>
            <person name="Lucas S."/>
            <person name="Copeland A."/>
            <person name="Lapidus A."/>
            <person name="Glavina del Rio T."/>
            <person name="Dalin E."/>
            <person name="Tice H."/>
            <person name="Bruce D."/>
            <person name="Goodwin L."/>
            <person name="Pitluck S."/>
            <person name="Sims D."/>
            <person name="Brettin T."/>
            <person name="Detter J.C."/>
            <person name="Han C."/>
            <person name="Larimer F."/>
            <person name="Land M."/>
            <person name="Hauser L."/>
            <person name="Kyrpides N."/>
            <person name="Ovchinnikova G."/>
            <person name="Stolz J."/>
        </authorList>
    </citation>
    <scope>NUCLEOTIDE SEQUENCE [LARGE SCALE GENOMIC DNA]</scope>
    <source>
        <strain evidence="9">MLS10</strain>
    </source>
</reference>
<dbReference type="KEGG" id="bse:Bsel_0878"/>
<dbReference type="GO" id="GO:0000156">
    <property type="term" value="F:phosphorelay response regulator activity"/>
    <property type="evidence" value="ECO:0007669"/>
    <property type="project" value="TreeGrafter"/>
</dbReference>
<dbReference type="eggNOG" id="COG3947">
    <property type="taxonomic scope" value="Bacteria"/>
</dbReference>
<dbReference type="HOGENOM" id="CLU_000445_14_3_9"/>
<dbReference type="GO" id="GO:0000976">
    <property type="term" value="F:transcription cis-regulatory region binding"/>
    <property type="evidence" value="ECO:0007669"/>
    <property type="project" value="TreeGrafter"/>
</dbReference>
<feature type="domain" description="Response regulatory" evidence="8">
    <location>
        <begin position="2"/>
        <end position="116"/>
    </location>
</feature>
<dbReference type="InterPro" id="IPR005158">
    <property type="entry name" value="BTAD"/>
</dbReference>
<protein>
    <submittedName>
        <fullName evidence="9">Response regulator receiver and SARP domain protein</fullName>
    </submittedName>
</protein>
<gene>
    <name evidence="9" type="ordered locus">Bsel_0878</name>
</gene>
<dbReference type="InterPro" id="IPR011006">
    <property type="entry name" value="CheY-like_superfamily"/>
</dbReference>
<dbReference type="RefSeq" id="WP_013171826.1">
    <property type="nucleotide sequence ID" value="NC_014219.1"/>
</dbReference>
<evidence type="ECO:0000256" key="1">
    <source>
        <dbReference type="ARBA" id="ARBA00004496"/>
    </source>
</evidence>
<dbReference type="InterPro" id="IPR001789">
    <property type="entry name" value="Sig_transdc_resp-reg_receiver"/>
</dbReference>
<dbReference type="GO" id="GO:0032993">
    <property type="term" value="C:protein-DNA complex"/>
    <property type="evidence" value="ECO:0007669"/>
    <property type="project" value="TreeGrafter"/>
</dbReference>
<evidence type="ECO:0000256" key="4">
    <source>
        <dbReference type="ARBA" id="ARBA00023015"/>
    </source>
</evidence>
<keyword evidence="6" id="KW-0804">Transcription</keyword>
<dbReference type="GO" id="GO:0006355">
    <property type="term" value="P:regulation of DNA-templated transcription"/>
    <property type="evidence" value="ECO:0007669"/>
    <property type="project" value="InterPro"/>
</dbReference>
<comment type="subcellular location">
    <subcellularLocation>
        <location evidence="1">Cytoplasm</location>
    </subcellularLocation>
</comment>
<dbReference type="PROSITE" id="PS50110">
    <property type="entry name" value="RESPONSE_REGULATORY"/>
    <property type="match status" value="1"/>
</dbReference>
<evidence type="ECO:0000256" key="5">
    <source>
        <dbReference type="ARBA" id="ARBA00023125"/>
    </source>
</evidence>
<evidence type="ECO:0000256" key="2">
    <source>
        <dbReference type="ARBA" id="ARBA00022553"/>
    </source>
</evidence>
<dbReference type="GO" id="GO:0005829">
    <property type="term" value="C:cytosol"/>
    <property type="evidence" value="ECO:0007669"/>
    <property type="project" value="TreeGrafter"/>
</dbReference>
<name>D6XZM7_BACIE</name>
<dbReference type="PANTHER" id="PTHR48111:SF1">
    <property type="entry name" value="TWO-COMPONENT RESPONSE REGULATOR ORR33"/>
    <property type="match status" value="1"/>
</dbReference>
<evidence type="ECO:0000256" key="3">
    <source>
        <dbReference type="ARBA" id="ARBA00023012"/>
    </source>
</evidence>
<dbReference type="OrthoDB" id="3190595at2"/>
<dbReference type="Pfam" id="PF03704">
    <property type="entry name" value="BTAD"/>
    <property type="match status" value="1"/>
</dbReference>
<dbReference type="Gene3D" id="1.10.10.10">
    <property type="entry name" value="Winged helix-like DNA-binding domain superfamily/Winged helix DNA-binding domain"/>
    <property type="match status" value="1"/>
</dbReference>
<dbReference type="SMART" id="SM01043">
    <property type="entry name" value="BTAD"/>
    <property type="match status" value="1"/>
</dbReference>
<proteinExistence type="predicted"/>
<feature type="modified residue" description="4-aspartylphosphate" evidence="7">
    <location>
        <position position="53"/>
    </location>
</feature>
<dbReference type="InterPro" id="IPR011990">
    <property type="entry name" value="TPR-like_helical_dom_sf"/>
</dbReference>
<dbReference type="Pfam" id="PF00072">
    <property type="entry name" value="Response_reg"/>
    <property type="match status" value="1"/>
</dbReference>
<dbReference type="InterPro" id="IPR039420">
    <property type="entry name" value="WalR-like"/>
</dbReference>
<keyword evidence="3" id="KW-0902">Two-component regulatory system</keyword>
<dbReference type="SUPFAM" id="SSF46894">
    <property type="entry name" value="C-terminal effector domain of the bipartite response regulators"/>
    <property type="match status" value="1"/>
</dbReference>
<dbReference type="SMART" id="SM00448">
    <property type="entry name" value="REC"/>
    <property type="match status" value="1"/>
</dbReference>
<dbReference type="InterPro" id="IPR036388">
    <property type="entry name" value="WH-like_DNA-bd_sf"/>
</dbReference>
<dbReference type="STRING" id="439292.Bsel_0878"/>
<dbReference type="Gene3D" id="3.40.50.2300">
    <property type="match status" value="1"/>
</dbReference>
<evidence type="ECO:0000256" key="7">
    <source>
        <dbReference type="PROSITE-ProRule" id="PRU00169"/>
    </source>
</evidence>
<organism evidence="9 10">
    <name type="scientific">Bacillus selenitireducens (strain ATCC 700615 / DSM 15326 / MLS10)</name>
    <dbReference type="NCBI Taxonomy" id="439292"/>
    <lineage>
        <taxon>Bacteria</taxon>
        <taxon>Bacillati</taxon>
        <taxon>Bacillota</taxon>
        <taxon>Bacilli</taxon>
        <taxon>Bacillales</taxon>
        <taxon>Bacillaceae</taxon>
        <taxon>Salisediminibacterium</taxon>
    </lineage>
</organism>
<keyword evidence="10" id="KW-1185">Reference proteome</keyword>
<sequence>MNVLIVDDDPVIIGTLGTSLYSYHSVKHVSSTESPKNVMNIIKNNHVDVIFLDIHMPGIDGMELAEIILEENPSIEIVFITASSDYALKAFEVNAIDYIVKPVNIDRLSRTIQRLEKIKQIEPKKNISKHIDISVANEFSLSLGSNRHVYFNWRTSKSLELFLYLLHHVDKPVPKTHIIDVIWEGTEDSKASQQMYTTIYHIRKIISEYSDFMKIINKNGCYMLQTNHCRIDLFDWYKKITAMPPLTEQSTIEYSNILHANKGSYLSSYQYLWADSRTDQYDQYWISIALSLAHFYFRRFKVAEAKYWFIKVTERDPVNEEAYFYLMKLAHYESNEAKVEEYYLELTKNLDEELGTEPGDEIADWYLEWRVGRTINN</sequence>
<dbReference type="Gene3D" id="1.25.40.10">
    <property type="entry name" value="Tetratricopeptide repeat domain"/>
    <property type="match status" value="1"/>
</dbReference>
<dbReference type="PANTHER" id="PTHR48111">
    <property type="entry name" value="REGULATOR OF RPOS"/>
    <property type="match status" value="1"/>
</dbReference>
<dbReference type="SUPFAM" id="SSF52172">
    <property type="entry name" value="CheY-like"/>
    <property type="match status" value="1"/>
</dbReference>
<evidence type="ECO:0000313" key="10">
    <source>
        <dbReference type="Proteomes" id="UP000000271"/>
    </source>
</evidence>
<dbReference type="SUPFAM" id="SSF48452">
    <property type="entry name" value="TPR-like"/>
    <property type="match status" value="1"/>
</dbReference>